<organism evidence="1 2">
    <name type="scientific">Ceratodon purpureus</name>
    <name type="common">Fire moss</name>
    <name type="synonym">Dicranum purpureum</name>
    <dbReference type="NCBI Taxonomy" id="3225"/>
    <lineage>
        <taxon>Eukaryota</taxon>
        <taxon>Viridiplantae</taxon>
        <taxon>Streptophyta</taxon>
        <taxon>Embryophyta</taxon>
        <taxon>Bryophyta</taxon>
        <taxon>Bryophytina</taxon>
        <taxon>Bryopsida</taxon>
        <taxon>Dicranidae</taxon>
        <taxon>Pseudoditrichales</taxon>
        <taxon>Ditrichaceae</taxon>
        <taxon>Ceratodon</taxon>
    </lineage>
</organism>
<comment type="caution">
    <text evidence="1">The sequence shown here is derived from an EMBL/GenBank/DDBJ whole genome shotgun (WGS) entry which is preliminary data.</text>
</comment>
<dbReference type="EMBL" id="CM026426">
    <property type="protein sequence ID" value="KAG0572399.1"/>
    <property type="molecule type" value="Genomic_DNA"/>
</dbReference>
<dbReference type="AlphaFoldDB" id="A0A8T0HNM4"/>
<dbReference type="Proteomes" id="UP000822688">
    <property type="component" value="Chromosome V"/>
</dbReference>
<evidence type="ECO:0000313" key="1">
    <source>
        <dbReference type="EMBL" id="KAG0572399.1"/>
    </source>
</evidence>
<gene>
    <name evidence="1" type="ORF">KC19_VG091600</name>
</gene>
<keyword evidence="2" id="KW-1185">Reference proteome</keyword>
<sequence length="186" mass="20396">MEGSEKFKLKSEQMKFANFYRRNKGRTSPLGQVGIRERLRVQLRRSLAPKEVFKEMSRDKGYSGRCRLTPTWPTSPIASRSYDNNLPSLTSAASSQSQQAFEEGLAAQSLSDGPLLRAGGTSNVRASHAPPSAQAVAVLNATETPPNPLLLIILKQIEDLCNNPVGETSDVQDLITTLELQLATLR</sequence>
<reference evidence="1" key="1">
    <citation type="submission" date="2020-06" db="EMBL/GenBank/DDBJ databases">
        <title>WGS assembly of Ceratodon purpureus strain R40.</title>
        <authorList>
            <person name="Carey S.B."/>
            <person name="Jenkins J."/>
            <person name="Shu S."/>
            <person name="Lovell J.T."/>
            <person name="Sreedasyam A."/>
            <person name="Maumus F."/>
            <person name="Tiley G.P."/>
            <person name="Fernandez-Pozo N."/>
            <person name="Barry K."/>
            <person name="Chen C."/>
            <person name="Wang M."/>
            <person name="Lipzen A."/>
            <person name="Daum C."/>
            <person name="Saski C.A."/>
            <person name="Payton A.C."/>
            <person name="Mcbreen J.C."/>
            <person name="Conrad R.E."/>
            <person name="Kollar L.M."/>
            <person name="Olsson S."/>
            <person name="Huttunen S."/>
            <person name="Landis J.B."/>
            <person name="Wickett N.J."/>
            <person name="Johnson M.G."/>
            <person name="Rensing S.A."/>
            <person name="Grimwood J."/>
            <person name="Schmutz J."/>
            <person name="Mcdaniel S.F."/>
        </authorList>
    </citation>
    <scope>NUCLEOTIDE SEQUENCE</scope>
    <source>
        <strain evidence="1">R40</strain>
    </source>
</reference>
<evidence type="ECO:0000313" key="2">
    <source>
        <dbReference type="Proteomes" id="UP000822688"/>
    </source>
</evidence>
<accession>A0A8T0HNM4</accession>
<protein>
    <submittedName>
        <fullName evidence="1">Uncharacterized protein</fullName>
    </submittedName>
</protein>
<name>A0A8T0HNM4_CERPU</name>
<proteinExistence type="predicted"/>